<evidence type="ECO:0000256" key="1">
    <source>
        <dbReference type="SAM" id="MobiDB-lite"/>
    </source>
</evidence>
<dbReference type="PANTHER" id="PTHR37166:SF1">
    <property type="entry name" value="PROTEIN FLAG"/>
    <property type="match status" value="1"/>
</dbReference>
<keyword evidence="2" id="KW-0282">Flagellum</keyword>
<dbReference type="Proteomes" id="UP000494216">
    <property type="component" value="Unassembled WGS sequence"/>
</dbReference>
<dbReference type="InterPro" id="IPR035924">
    <property type="entry name" value="FlaG-like_sf"/>
</dbReference>
<feature type="compositionally biased region" description="Polar residues" evidence="1">
    <location>
        <begin position="24"/>
        <end position="37"/>
    </location>
</feature>
<keyword evidence="3" id="KW-1185">Reference proteome</keyword>
<reference evidence="2 3" key="1">
    <citation type="submission" date="2020-02" db="EMBL/GenBank/DDBJ databases">
        <authorList>
            <person name="Hogendoorn C."/>
        </authorList>
    </citation>
    <scope>NUCLEOTIDE SEQUENCE [LARGE SCALE GENOMIC DNA]</scope>
    <source>
        <strain evidence="2">METHB21</strain>
    </source>
</reference>
<proteinExistence type="predicted"/>
<gene>
    <name evidence="2" type="ORF">METHB2_650011</name>
</gene>
<feature type="region of interest" description="Disordered" evidence="1">
    <location>
        <begin position="24"/>
        <end position="45"/>
    </location>
</feature>
<comment type="caution">
    <text evidence="2">The sequence shown here is derived from an EMBL/GenBank/DDBJ whole genome shotgun (WGS) entry which is preliminary data.</text>
</comment>
<dbReference type="Pfam" id="PF03646">
    <property type="entry name" value="FlaG"/>
    <property type="match status" value="1"/>
</dbReference>
<dbReference type="EMBL" id="CADCXN010000097">
    <property type="protein sequence ID" value="CAA9892323.1"/>
    <property type="molecule type" value="Genomic_DNA"/>
</dbReference>
<dbReference type="AlphaFoldDB" id="A0A8S0XI63"/>
<evidence type="ECO:0000313" key="3">
    <source>
        <dbReference type="Proteomes" id="UP000494216"/>
    </source>
</evidence>
<protein>
    <submittedName>
        <fullName evidence="2">Flagellar protein FlaG</fullName>
    </submittedName>
</protein>
<evidence type="ECO:0000313" key="2">
    <source>
        <dbReference type="EMBL" id="CAA9892323.1"/>
    </source>
</evidence>
<accession>A0A8S0XI63</accession>
<organism evidence="2 3">
    <name type="scientific">Candidatus Methylobacter favarea</name>
    <dbReference type="NCBI Taxonomy" id="2707345"/>
    <lineage>
        <taxon>Bacteria</taxon>
        <taxon>Pseudomonadati</taxon>
        <taxon>Pseudomonadota</taxon>
        <taxon>Gammaproteobacteria</taxon>
        <taxon>Methylococcales</taxon>
        <taxon>Methylococcaceae</taxon>
        <taxon>Methylobacter</taxon>
    </lineage>
</organism>
<dbReference type="InterPro" id="IPR005186">
    <property type="entry name" value="FlaG"/>
</dbReference>
<dbReference type="PANTHER" id="PTHR37166">
    <property type="entry name" value="PROTEIN FLAG"/>
    <property type="match status" value="1"/>
</dbReference>
<dbReference type="SUPFAM" id="SSF160214">
    <property type="entry name" value="FlaG-like"/>
    <property type="match status" value="1"/>
</dbReference>
<sequence>MEINAYHPKPTSAPVFLKTINTEQPADPSAQSAQDSTGKAEVQSAATGISAIAQAKKSDDSENDLQQAVSKLNEFVQTIQRNLQFTVDKESGTLVVKVIDSKSEKVIRQIPTEETLRLARTLMEQKDELAFNIFSSKA</sequence>
<name>A0A8S0XI63_9GAMM</name>
<dbReference type="RefSeq" id="WP_174627109.1">
    <property type="nucleotide sequence ID" value="NZ_CADCXN010000097.1"/>
</dbReference>
<dbReference type="Gene3D" id="3.30.160.170">
    <property type="entry name" value="FlaG-like"/>
    <property type="match status" value="1"/>
</dbReference>
<keyword evidence="2" id="KW-0969">Cilium</keyword>
<keyword evidence="2" id="KW-0966">Cell projection</keyword>